<feature type="chain" id="PRO_5045485137" evidence="2">
    <location>
        <begin position="20"/>
        <end position="137"/>
    </location>
</feature>
<evidence type="ECO:0000313" key="4">
    <source>
        <dbReference type="Proteomes" id="UP000715965"/>
    </source>
</evidence>
<evidence type="ECO:0000313" key="3">
    <source>
        <dbReference type="EMBL" id="MBE7941834.1"/>
    </source>
</evidence>
<reference evidence="3 4" key="1">
    <citation type="submission" date="2020-10" db="EMBL/GenBank/DDBJ databases">
        <title>Draft genome of Ramlibacter aquaticus LMG 30558.</title>
        <authorList>
            <person name="Props R."/>
        </authorList>
    </citation>
    <scope>NUCLEOTIDE SEQUENCE [LARGE SCALE GENOMIC DNA]</scope>
    <source>
        <strain evidence="3 4">LMG 30558</strain>
    </source>
</reference>
<keyword evidence="2" id="KW-0732">Signal</keyword>
<dbReference type="Proteomes" id="UP000715965">
    <property type="component" value="Unassembled WGS sequence"/>
</dbReference>
<feature type="compositionally biased region" description="Basic and acidic residues" evidence="1">
    <location>
        <begin position="112"/>
        <end position="137"/>
    </location>
</feature>
<accession>A0ABR9SI33</accession>
<name>A0ABR9SI33_9BURK</name>
<sequence length="137" mass="15327">MKKTSILVMAAVLAAGATAAVAQSRDDTRSMHDADSTRSAPATPRTADNKLGHAMHRLGEKTRSAMHRMGNAMHAHRDTRDDSRAMGAQADHDVERERRERMDRAYANWKNRQPDARDGRVELDNGEHRDERGEAAR</sequence>
<comment type="caution">
    <text evidence="3">The sequence shown here is derived from an EMBL/GenBank/DDBJ whole genome shotgun (WGS) entry which is preliminary data.</text>
</comment>
<evidence type="ECO:0000256" key="1">
    <source>
        <dbReference type="SAM" id="MobiDB-lite"/>
    </source>
</evidence>
<feature type="signal peptide" evidence="2">
    <location>
        <begin position="1"/>
        <end position="19"/>
    </location>
</feature>
<gene>
    <name evidence="3" type="ORF">IM725_14735</name>
</gene>
<proteinExistence type="predicted"/>
<feature type="compositionally biased region" description="Basic and acidic residues" evidence="1">
    <location>
        <begin position="24"/>
        <end position="36"/>
    </location>
</feature>
<dbReference type="RefSeq" id="WP_193781396.1">
    <property type="nucleotide sequence ID" value="NZ_JADDOJ010000066.1"/>
</dbReference>
<feature type="compositionally biased region" description="Basic and acidic residues" evidence="1">
    <location>
        <begin position="75"/>
        <end position="104"/>
    </location>
</feature>
<organism evidence="3 4">
    <name type="scientific">Ramlibacter aquaticus</name>
    <dbReference type="NCBI Taxonomy" id="2780094"/>
    <lineage>
        <taxon>Bacteria</taxon>
        <taxon>Pseudomonadati</taxon>
        <taxon>Pseudomonadota</taxon>
        <taxon>Betaproteobacteria</taxon>
        <taxon>Burkholderiales</taxon>
        <taxon>Comamonadaceae</taxon>
        <taxon>Ramlibacter</taxon>
    </lineage>
</organism>
<feature type="compositionally biased region" description="Basic and acidic residues" evidence="1">
    <location>
        <begin position="47"/>
        <end position="63"/>
    </location>
</feature>
<keyword evidence="4" id="KW-1185">Reference proteome</keyword>
<evidence type="ECO:0000256" key="2">
    <source>
        <dbReference type="SAM" id="SignalP"/>
    </source>
</evidence>
<protein>
    <submittedName>
        <fullName evidence="3">Uncharacterized protein</fullName>
    </submittedName>
</protein>
<dbReference type="EMBL" id="JADDOJ010000066">
    <property type="protein sequence ID" value="MBE7941834.1"/>
    <property type="molecule type" value="Genomic_DNA"/>
</dbReference>
<feature type="region of interest" description="Disordered" evidence="1">
    <location>
        <begin position="18"/>
        <end position="137"/>
    </location>
</feature>